<evidence type="ECO:0000313" key="2">
    <source>
        <dbReference type="Proteomes" id="UP001172142"/>
    </source>
</evidence>
<evidence type="ECO:0000313" key="1">
    <source>
        <dbReference type="EMBL" id="MDN7243999.1"/>
    </source>
</evidence>
<reference evidence="1 2" key="1">
    <citation type="submission" date="2023-07" db="EMBL/GenBank/DDBJ databases">
        <title>Novel species in genus Planococcus.</title>
        <authorList>
            <person name="Ning S."/>
        </authorList>
    </citation>
    <scope>NUCLEOTIDE SEQUENCE [LARGE SCALE GENOMIC DNA]</scope>
    <source>
        <strain evidence="1 2">N017</strain>
    </source>
</reference>
<gene>
    <name evidence="1" type="ORF">QWY13_00745</name>
</gene>
<sequence>MSDSARQPDAFRGLALRILVQAGISSIHQEQLLQLKPRFDIVALIQK</sequence>
<dbReference type="Proteomes" id="UP001172142">
    <property type="component" value="Unassembled WGS sequence"/>
</dbReference>
<accession>A0ABT8N7Y8</accession>
<dbReference type="RefSeq" id="WP_301854578.1">
    <property type="nucleotide sequence ID" value="NZ_JAUJWU010000001.1"/>
</dbReference>
<keyword evidence="2" id="KW-1185">Reference proteome</keyword>
<dbReference type="EMBL" id="JAUJWU010000001">
    <property type="protein sequence ID" value="MDN7243999.1"/>
    <property type="molecule type" value="Genomic_DNA"/>
</dbReference>
<proteinExistence type="predicted"/>
<protein>
    <submittedName>
        <fullName evidence="1">Uncharacterized protein</fullName>
    </submittedName>
</protein>
<name>A0ABT8N7Y8_9BACL</name>
<organism evidence="1 2">
    <name type="scientific">Planococcus shenhongbingii</name>
    <dbReference type="NCBI Taxonomy" id="3058398"/>
    <lineage>
        <taxon>Bacteria</taxon>
        <taxon>Bacillati</taxon>
        <taxon>Bacillota</taxon>
        <taxon>Bacilli</taxon>
        <taxon>Bacillales</taxon>
        <taxon>Caryophanaceae</taxon>
        <taxon>Planococcus</taxon>
    </lineage>
</organism>
<comment type="caution">
    <text evidence="1">The sequence shown here is derived from an EMBL/GenBank/DDBJ whole genome shotgun (WGS) entry which is preliminary data.</text>
</comment>